<evidence type="ECO:0000256" key="7">
    <source>
        <dbReference type="ARBA" id="ARBA00022927"/>
    </source>
</evidence>
<dbReference type="Pfam" id="PF21305">
    <property type="entry name" value="type_II_gspD_N0"/>
    <property type="match status" value="1"/>
</dbReference>
<name>A0ABZ3CTS6_9GAMM</name>
<organism evidence="16 17">
    <name type="scientific">Salinicola lusitanus</name>
    <dbReference type="NCBI Taxonomy" id="1949085"/>
    <lineage>
        <taxon>Bacteria</taxon>
        <taxon>Pseudomonadati</taxon>
        <taxon>Pseudomonadota</taxon>
        <taxon>Gammaproteobacteria</taxon>
        <taxon>Oceanospirillales</taxon>
        <taxon>Halomonadaceae</taxon>
        <taxon>Salinicola</taxon>
    </lineage>
</organism>
<dbReference type="InterPro" id="IPR005644">
    <property type="entry name" value="NolW-like"/>
</dbReference>
<evidence type="ECO:0000256" key="1">
    <source>
        <dbReference type="ARBA" id="ARBA00004442"/>
    </source>
</evidence>
<evidence type="ECO:0000313" key="16">
    <source>
        <dbReference type="EMBL" id="XAD54538.1"/>
    </source>
</evidence>
<dbReference type="Pfam" id="PF03958">
    <property type="entry name" value="Secretin_N"/>
    <property type="match status" value="3"/>
</dbReference>
<feature type="domain" description="Type II/III secretion system secretin-like" evidence="13">
    <location>
        <begin position="501"/>
        <end position="661"/>
    </location>
</feature>
<keyword evidence="4" id="KW-1134">Transmembrane beta strand</keyword>
<keyword evidence="8" id="KW-0472">Membrane</keyword>
<proteinExistence type="inferred from homology"/>
<dbReference type="EMBL" id="CP151919">
    <property type="protein sequence ID" value="XAD54538.1"/>
    <property type="molecule type" value="Genomic_DNA"/>
</dbReference>
<dbReference type="InterPro" id="IPR001775">
    <property type="entry name" value="GspD/PilQ"/>
</dbReference>
<evidence type="ECO:0000256" key="9">
    <source>
        <dbReference type="ARBA" id="ARBA00023237"/>
    </source>
</evidence>
<keyword evidence="7" id="KW-0653">Protein transport</keyword>
<dbReference type="Gene3D" id="3.30.1370.120">
    <property type="match status" value="3"/>
</dbReference>
<dbReference type="InterPro" id="IPR049371">
    <property type="entry name" value="GspD-like_N0"/>
</dbReference>
<dbReference type="InterPro" id="IPR004846">
    <property type="entry name" value="T2SS/T3SS_dom"/>
</dbReference>
<feature type="signal peptide" evidence="12">
    <location>
        <begin position="1"/>
        <end position="28"/>
    </location>
</feature>
<evidence type="ECO:0000256" key="10">
    <source>
        <dbReference type="RuleBase" id="RU004004"/>
    </source>
</evidence>
<dbReference type="PRINTS" id="PR00811">
    <property type="entry name" value="BCTERIALGSPD"/>
</dbReference>
<feature type="domain" description="NolW-like" evidence="14">
    <location>
        <begin position="212"/>
        <end position="275"/>
    </location>
</feature>
<evidence type="ECO:0000259" key="14">
    <source>
        <dbReference type="Pfam" id="PF03958"/>
    </source>
</evidence>
<dbReference type="Pfam" id="PF00263">
    <property type="entry name" value="Secretin"/>
    <property type="match status" value="1"/>
</dbReference>
<evidence type="ECO:0000259" key="13">
    <source>
        <dbReference type="Pfam" id="PF00263"/>
    </source>
</evidence>
<evidence type="ECO:0000313" key="17">
    <source>
        <dbReference type="Proteomes" id="UP001453229"/>
    </source>
</evidence>
<evidence type="ECO:0000259" key="15">
    <source>
        <dbReference type="Pfam" id="PF21305"/>
    </source>
</evidence>
<comment type="similarity">
    <text evidence="2">Belongs to the bacterial secretin family. GSP D subfamily.</text>
</comment>
<keyword evidence="9" id="KW-0998">Cell outer membrane</keyword>
<evidence type="ECO:0000256" key="5">
    <source>
        <dbReference type="ARBA" id="ARBA00022692"/>
    </source>
</evidence>
<keyword evidence="17" id="KW-1185">Reference proteome</keyword>
<dbReference type="Proteomes" id="UP001453229">
    <property type="component" value="Chromosome"/>
</dbReference>
<gene>
    <name evidence="16" type="primary">gspD</name>
    <name evidence="16" type="ORF">AAGT95_00810</name>
</gene>
<dbReference type="RefSeq" id="WP_342595205.1">
    <property type="nucleotide sequence ID" value="NZ_CP151919.1"/>
</dbReference>
<keyword evidence="3 10" id="KW-0813">Transport</keyword>
<feature type="compositionally biased region" description="Gly residues" evidence="11">
    <location>
        <begin position="335"/>
        <end position="347"/>
    </location>
</feature>
<dbReference type="NCBIfam" id="TIGR02517">
    <property type="entry name" value="type_II_gspD"/>
    <property type="match status" value="1"/>
</dbReference>
<sequence length="751" mass="78511">MSSLPSRSALTLLLALLPALLLATPALAQSQPQTPTGKTAGAATDATPRYDVDFQQTSLREFIDSVGRITGHEFLVDPRVQGTISLTSQRQLSADELYRLFQSELQINGYATVPLADGQVRIVPAQASRTQPLPLGDAAQGASVATGVIATRNLDAATLANVLQPLVDSQVGTVTPWPESHLVVVTDWRDNLQRLTQLAQRLDRQRDLQAAVLPLAHASADELAGTLDSLMQREGGGQVKVVANPRANALVAYGDPAGMARVRQLVASLDAPQAQAQQRNTRVIYLDNVSAESVVAVLGGLTGDRPQSAGGTDARNQVQQLLQRASGGDSALQGGRLGAMGDTGGSGLPALPDATSRNAAVAGTLGAGDDAVGFAVHPSTNALVLIGPPARLDAYASIIKQLDIRRAQVAVEAIIAEITESRAKRLGVQWLFGDLSGSGTVPVGGFNYAADGQPGINAIAGAAARNDTSQLARLLGSITGASAGVGRISDSGVSFAALLGALQSDSETNLLSTPSLTTLDNAQAYILVGQEVPFVTGSTTFNENPYQIIQREDIGVSLRIRPSISSDNTIRMDIVQEVSSIDPNVQASDVVTNKREIETSVITRDGGIVVLGGLISNAGNSSSARVPLLGDIPLLGKLFQYNRDDREKRNLMVFIRARVLRDAAHMDSATAEKYRYMRAQQLLAGFDDDQALAPWTAANTAVGGMSSAAAGMEGAGMEGARMSGAAPSAPGQPRWSALFPDQRSRLGSLAP</sequence>
<evidence type="ECO:0000256" key="8">
    <source>
        <dbReference type="ARBA" id="ARBA00023136"/>
    </source>
</evidence>
<reference evidence="16 17" key="1">
    <citation type="submission" date="2024-04" db="EMBL/GenBank/DDBJ databases">
        <title>Salinicola lusitanus LLJ914,a marine bacterium isolated from the Okinawa Trough.</title>
        <authorList>
            <person name="Li J."/>
        </authorList>
    </citation>
    <scope>NUCLEOTIDE SEQUENCE [LARGE SCALE GENOMIC DNA]</scope>
    <source>
        <strain evidence="16 17">LLJ914</strain>
    </source>
</reference>
<feature type="chain" id="PRO_5045388902" evidence="12">
    <location>
        <begin position="29"/>
        <end position="751"/>
    </location>
</feature>
<evidence type="ECO:0000256" key="2">
    <source>
        <dbReference type="ARBA" id="ARBA00006980"/>
    </source>
</evidence>
<dbReference type="PANTHER" id="PTHR30332">
    <property type="entry name" value="PROBABLE GENERAL SECRETION PATHWAY PROTEIN D"/>
    <property type="match status" value="1"/>
</dbReference>
<accession>A0ABZ3CTS6</accession>
<keyword evidence="6 12" id="KW-0732">Signal</keyword>
<feature type="domain" description="NolW-like" evidence="14">
    <location>
        <begin position="147"/>
        <end position="207"/>
    </location>
</feature>
<feature type="domain" description="NolW-like" evidence="14">
    <location>
        <begin position="281"/>
        <end position="408"/>
    </location>
</feature>
<feature type="region of interest" description="Disordered" evidence="11">
    <location>
        <begin position="719"/>
        <end position="751"/>
    </location>
</feature>
<evidence type="ECO:0000256" key="3">
    <source>
        <dbReference type="ARBA" id="ARBA00022448"/>
    </source>
</evidence>
<evidence type="ECO:0000256" key="6">
    <source>
        <dbReference type="ARBA" id="ARBA00022729"/>
    </source>
</evidence>
<dbReference type="InterPro" id="IPR038591">
    <property type="entry name" value="NolW-like_sf"/>
</dbReference>
<feature type="region of interest" description="Disordered" evidence="11">
    <location>
        <begin position="328"/>
        <end position="352"/>
    </location>
</feature>
<protein>
    <submittedName>
        <fullName evidence="16">Type II secretion system secretin GspD</fullName>
    </submittedName>
</protein>
<evidence type="ECO:0000256" key="11">
    <source>
        <dbReference type="SAM" id="MobiDB-lite"/>
    </source>
</evidence>
<evidence type="ECO:0000256" key="12">
    <source>
        <dbReference type="SAM" id="SignalP"/>
    </source>
</evidence>
<dbReference type="InterPro" id="IPR013356">
    <property type="entry name" value="T2SS_GspD"/>
</dbReference>
<keyword evidence="5" id="KW-0812">Transmembrane</keyword>
<dbReference type="InterPro" id="IPR050810">
    <property type="entry name" value="Bact_Secretion_Sys_Channel"/>
</dbReference>
<feature type="domain" description="GspD-like N0" evidence="15">
    <location>
        <begin position="52"/>
        <end position="122"/>
    </location>
</feature>
<dbReference type="PANTHER" id="PTHR30332:SF24">
    <property type="entry name" value="SECRETIN GSPD-RELATED"/>
    <property type="match status" value="1"/>
</dbReference>
<comment type="subcellular location">
    <subcellularLocation>
        <location evidence="1 10">Cell outer membrane</location>
    </subcellularLocation>
</comment>
<evidence type="ECO:0000256" key="4">
    <source>
        <dbReference type="ARBA" id="ARBA00022452"/>
    </source>
</evidence>